<evidence type="ECO:0000259" key="10">
    <source>
        <dbReference type="Pfam" id="PF00724"/>
    </source>
</evidence>
<evidence type="ECO:0000256" key="2">
    <source>
        <dbReference type="ARBA" id="ARBA00001966"/>
    </source>
</evidence>
<comment type="similarity">
    <text evidence="3">In the N-terminal section; belongs to the NADH:flavin oxidoreductase/NADH oxidase family.</text>
</comment>
<evidence type="ECO:0000256" key="9">
    <source>
        <dbReference type="ARBA" id="ARBA00023014"/>
    </source>
</evidence>
<evidence type="ECO:0000313" key="12">
    <source>
        <dbReference type="Proteomes" id="UP001170379"/>
    </source>
</evidence>
<comment type="caution">
    <text evidence="11">The sequence shown here is derived from an EMBL/GenBank/DDBJ whole genome shotgun (WGS) entry which is preliminary data.</text>
</comment>
<reference evidence="11" key="2">
    <citation type="journal article" date="2022" name="Sci. Rep.">
        <title>In silico prediction of the enzymes involved in the degradation of the herbicide molinate by Gulosibacter molinativorax ON4T.</title>
        <authorList>
            <person name="Lopes A.R."/>
            <person name="Bunin E."/>
            <person name="Viana A.T."/>
            <person name="Froufe H."/>
            <person name="Munoz-Merida A."/>
            <person name="Pinho D."/>
            <person name="Figueiredo J."/>
            <person name="Barroso C."/>
            <person name="Vaz-Moreira I."/>
            <person name="Bellanger X."/>
            <person name="Egas C."/>
            <person name="Nunes O.C."/>
        </authorList>
    </citation>
    <scope>NUCLEOTIDE SEQUENCE</scope>
    <source>
        <strain evidence="11">ON4</strain>
    </source>
</reference>
<evidence type="ECO:0000256" key="5">
    <source>
        <dbReference type="ARBA" id="ARBA00022643"/>
    </source>
</evidence>
<evidence type="ECO:0000256" key="3">
    <source>
        <dbReference type="ARBA" id="ARBA00011048"/>
    </source>
</evidence>
<gene>
    <name evidence="11" type="ORF">C7K25_07240</name>
</gene>
<keyword evidence="6" id="KW-0479">Metal-binding</keyword>
<keyword evidence="9" id="KW-0411">Iron-sulfur</keyword>
<name>A0ABT7C945_9MICO</name>
<dbReference type="Proteomes" id="UP001170379">
    <property type="component" value="Unassembled WGS sequence"/>
</dbReference>
<comment type="cofactor">
    <cofactor evidence="1">
        <name>FMN</name>
        <dbReference type="ChEBI" id="CHEBI:58210"/>
    </cofactor>
</comment>
<dbReference type="PANTHER" id="PTHR42917:SF2">
    <property type="entry name" value="2,4-DIENOYL-COA REDUCTASE [(2E)-ENOYL-COA-PRODUCING]"/>
    <property type="match status" value="1"/>
</dbReference>
<dbReference type="Pfam" id="PF13450">
    <property type="entry name" value="NAD_binding_8"/>
    <property type="match status" value="1"/>
</dbReference>
<dbReference type="SUPFAM" id="SSF51395">
    <property type="entry name" value="FMN-linked oxidoreductases"/>
    <property type="match status" value="1"/>
</dbReference>
<evidence type="ECO:0000256" key="8">
    <source>
        <dbReference type="ARBA" id="ARBA00023004"/>
    </source>
</evidence>
<keyword evidence="12" id="KW-1185">Reference proteome</keyword>
<dbReference type="InterPro" id="IPR001155">
    <property type="entry name" value="OxRdtase_FMN_N"/>
</dbReference>
<reference evidence="11" key="1">
    <citation type="submission" date="2018-03" db="EMBL/GenBank/DDBJ databases">
        <authorList>
            <person name="Nunes O.C."/>
            <person name="Lopes A.R."/>
            <person name="Froufe H."/>
            <person name="Munoz-Merida A."/>
            <person name="Barroso C."/>
            <person name="Egas C."/>
        </authorList>
    </citation>
    <scope>NUCLEOTIDE SEQUENCE</scope>
    <source>
        <strain evidence="11">ON4</strain>
    </source>
</reference>
<keyword evidence="8" id="KW-0408">Iron</keyword>
<protein>
    <recommendedName>
        <fullName evidence="10">NADH:flavin oxidoreductase/NADH oxidase N-terminal domain-containing protein</fullName>
    </recommendedName>
</protein>
<accession>A0ABT7C945</accession>
<dbReference type="Gene3D" id="3.20.20.70">
    <property type="entry name" value="Aldolase class I"/>
    <property type="match status" value="1"/>
</dbReference>
<sequence>MYESVEQPLQVGPLTLKRRVYLPAHQPGLAVDGKPGEAYIAYHQERARSGVAMQITGATPVAPSAEWADICLWNVDESIVPGYQALAAAVHSEGGHILAQLAHPGPTEEEGREVIGPSTDFSEVSQQVVVPASGAQIDRIVEQYVSATERCVRGNLDGVEISMAHGLLLAAFLSPLHNHREDEYGGDLKGLTRFPRRLLEEVRRVLPGDRALGLRLGVDDLVEGGMTPEFAADVAHELEDLVDYVSIMVGNNNRREARVRHWGPTPLAEGAFRGLGPLIKAKVSKPVALVGRVRTLALANEILDSGEADLVGMVRAHIADPLLIPLSLQSREEEVRPCVGANVCVDTLLSAKPLTCMVNADTGSVRQLHDIPNLDGRTALVVGGGVAGLESARRLALRGATVSLVESSNALGGRLMSWTGSTSRREFREIVSWQERSLRRLRANVRLGTPANLELIESLRPEILVVATGAKYPRSEVPGDGTVSQVGLEEFDPATYVGQRVLIHDRMGRLSAVWLAETLAERGALPILATSRLYVGEGEGVSTLYPALRRLSELSVEVHPQVEVQSISKGNVNLRNAFGKDEISIACDALLNIGYPEPYAPVESDSYSSGQTLYVGDVARPRDVTASFSDARDLLDALV</sequence>
<evidence type="ECO:0000256" key="7">
    <source>
        <dbReference type="ARBA" id="ARBA00023002"/>
    </source>
</evidence>
<dbReference type="InterPro" id="IPR013785">
    <property type="entry name" value="Aldolase_TIM"/>
</dbReference>
<keyword evidence="5" id="KW-0288">FMN</keyword>
<evidence type="ECO:0000313" key="11">
    <source>
        <dbReference type="EMBL" id="MDJ1371161.1"/>
    </source>
</evidence>
<evidence type="ECO:0000256" key="6">
    <source>
        <dbReference type="ARBA" id="ARBA00022723"/>
    </source>
</evidence>
<dbReference type="InterPro" id="IPR036188">
    <property type="entry name" value="FAD/NAD-bd_sf"/>
</dbReference>
<evidence type="ECO:0000256" key="4">
    <source>
        <dbReference type="ARBA" id="ARBA00022630"/>
    </source>
</evidence>
<dbReference type="RefSeq" id="WP_026936803.1">
    <property type="nucleotide sequence ID" value="NZ_CP028426.1"/>
</dbReference>
<dbReference type="Pfam" id="PF00724">
    <property type="entry name" value="Oxidored_FMN"/>
    <property type="match status" value="1"/>
</dbReference>
<feature type="domain" description="NADH:flavin oxidoreductase/NADH oxidase N-terminal" evidence="10">
    <location>
        <begin position="7"/>
        <end position="324"/>
    </location>
</feature>
<dbReference type="EMBL" id="PXVD01000010">
    <property type="protein sequence ID" value="MDJ1371161.1"/>
    <property type="molecule type" value="Genomic_DNA"/>
</dbReference>
<dbReference type="SUPFAM" id="SSF51905">
    <property type="entry name" value="FAD/NAD(P)-binding domain"/>
    <property type="match status" value="1"/>
</dbReference>
<evidence type="ECO:0000256" key="1">
    <source>
        <dbReference type="ARBA" id="ARBA00001917"/>
    </source>
</evidence>
<dbReference type="Gene3D" id="3.50.50.60">
    <property type="entry name" value="FAD/NAD(P)-binding domain"/>
    <property type="match status" value="1"/>
</dbReference>
<dbReference type="InterPro" id="IPR051793">
    <property type="entry name" value="NADH:flavin_oxidoreductase"/>
</dbReference>
<dbReference type="PANTHER" id="PTHR42917">
    <property type="entry name" value="2,4-DIENOYL-COA REDUCTASE"/>
    <property type="match status" value="1"/>
</dbReference>
<keyword evidence="4" id="KW-0285">Flavoprotein</keyword>
<organism evidence="11 12">
    <name type="scientific">Gulosibacter molinativorax</name>
    <dbReference type="NCBI Taxonomy" id="256821"/>
    <lineage>
        <taxon>Bacteria</taxon>
        <taxon>Bacillati</taxon>
        <taxon>Actinomycetota</taxon>
        <taxon>Actinomycetes</taxon>
        <taxon>Micrococcales</taxon>
        <taxon>Microbacteriaceae</taxon>
        <taxon>Gulosibacter</taxon>
    </lineage>
</organism>
<keyword evidence="7" id="KW-0560">Oxidoreductase</keyword>
<dbReference type="Gene3D" id="3.40.50.720">
    <property type="entry name" value="NAD(P)-binding Rossmann-like Domain"/>
    <property type="match status" value="1"/>
</dbReference>
<comment type="cofactor">
    <cofactor evidence="2">
        <name>[4Fe-4S] cluster</name>
        <dbReference type="ChEBI" id="CHEBI:49883"/>
    </cofactor>
</comment>
<proteinExistence type="inferred from homology"/>